<keyword evidence="2" id="KW-0238">DNA-binding</keyword>
<dbReference type="GO" id="GO:0000976">
    <property type="term" value="F:transcription cis-regulatory region binding"/>
    <property type="evidence" value="ECO:0007669"/>
    <property type="project" value="TreeGrafter"/>
</dbReference>
<dbReference type="InterPro" id="IPR009057">
    <property type="entry name" value="Homeodomain-like_sf"/>
</dbReference>
<dbReference type="Gene3D" id="3.40.50.2300">
    <property type="match status" value="2"/>
</dbReference>
<dbReference type="Pfam" id="PF13377">
    <property type="entry name" value="Peripla_BP_3"/>
    <property type="match status" value="1"/>
</dbReference>
<dbReference type="STRING" id="63186.ZOBELLIA_2671"/>
<dbReference type="AlphaFoldDB" id="G0L6B1"/>
<accession>G0L6B1</accession>
<feature type="domain" description="HTH araC/xylS-type" evidence="4">
    <location>
        <begin position="285"/>
        <end position="384"/>
    </location>
</feature>
<dbReference type="CDD" id="cd01543">
    <property type="entry name" value="PBP1_XylR"/>
    <property type="match status" value="1"/>
</dbReference>
<dbReference type="GO" id="GO:0003700">
    <property type="term" value="F:DNA-binding transcription factor activity"/>
    <property type="evidence" value="ECO:0007669"/>
    <property type="project" value="InterPro"/>
</dbReference>
<dbReference type="KEGG" id="zga:ZOBELLIA_2671"/>
<sequence length="387" mass="44385">MIKTKPNRIAILLDSARRYDRDVLKGIIDFSRQMGHWSTYHLPPDYIHGHDMDKIIENIIKWSPDGVITRTFTGWEQFKALGVPLILSPYKKIIENEISFHSDDREIGRMAADYFMALGFENFAFIGNSDYHWSDERQKAFKKEVKSRGLFYKKAPEFIKKKSWYEIPELLAEWLSVQPKPLALFAACDEFSSLANRAIEISGYHCPSQIALLGCDNDVHICELAEPQISSIGMNAIGAGFEVAKTMHGLIRGEQLGSGNIVTLPEGVVTRKSTDIVAVKDIELQKAVRFIIENAPIKNIRVSDVVKITSLSRRLLEMRFKKELGLSVLHVIKKYRISHFKKLLNDKSIRVKDIYAVMDFSNQESVSRYFKNETGMTPSEYREKFKK</sequence>
<dbReference type="Gene3D" id="1.10.10.60">
    <property type="entry name" value="Homeodomain-like"/>
    <property type="match status" value="1"/>
</dbReference>
<dbReference type="RefSeq" id="WP_013994017.1">
    <property type="nucleotide sequence ID" value="NC_015844.1"/>
</dbReference>
<dbReference type="SUPFAM" id="SSF46689">
    <property type="entry name" value="Homeodomain-like"/>
    <property type="match status" value="1"/>
</dbReference>
<dbReference type="SMART" id="SM00342">
    <property type="entry name" value="HTH_ARAC"/>
    <property type="match status" value="1"/>
</dbReference>
<keyword evidence="3" id="KW-0804">Transcription</keyword>
<evidence type="ECO:0000259" key="4">
    <source>
        <dbReference type="PROSITE" id="PS01124"/>
    </source>
</evidence>
<reference evidence="5 6" key="2">
    <citation type="journal article" date="2012" name="Environ. Microbiol.">
        <title>Characterization of the first alginolytic operons in a marine bacterium: from their emergence in marine Flavobacteriia to their independent transfers to marine Proteobacteria and human gut Bacteroides.</title>
        <authorList>
            <person name="Thomas F."/>
            <person name="Barbeyron T."/>
            <person name="Tonon T."/>
            <person name="Genicot S."/>
            <person name="Czjzek M."/>
            <person name="Michel G."/>
        </authorList>
    </citation>
    <scope>NUCLEOTIDE SEQUENCE [LARGE SCALE GENOMIC DNA]</scope>
    <source>
        <strain evidence="6">DSM 12802 / CCUG 47099 / CIP 106680 / NCIMB 13871 / Dsij</strain>
    </source>
</reference>
<gene>
    <name evidence="5" type="ordered locus">zobellia_2671</name>
</gene>
<dbReference type="OrthoDB" id="9797097at2"/>
<dbReference type="PANTHER" id="PTHR30146:SF24">
    <property type="entry name" value="XYLOSE OPERON REGULATORY PROTEIN"/>
    <property type="match status" value="1"/>
</dbReference>
<dbReference type="PROSITE" id="PS01124">
    <property type="entry name" value="HTH_ARAC_FAMILY_2"/>
    <property type="match status" value="1"/>
</dbReference>
<dbReference type="InterPro" id="IPR046335">
    <property type="entry name" value="LacI/GalR-like_sensor"/>
</dbReference>
<evidence type="ECO:0000256" key="2">
    <source>
        <dbReference type="ARBA" id="ARBA00023125"/>
    </source>
</evidence>
<evidence type="ECO:0000256" key="1">
    <source>
        <dbReference type="ARBA" id="ARBA00023015"/>
    </source>
</evidence>
<protein>
    <submittedName>
        <fullName evidence="5">AraC-type transcriptional regulator</fullName>
    </submittedName>
</protein>
<dbReference type="InterPro" id="IPR018060">
    <property type="entry name" value="HTH_AraC"/>
</dbReference>
<evidence type="ECO:0000313" key="5">
    <source>
        <dbReference type="EMBL" id="CAZ96821.1"/>
    </source>
</evidence>
<dbReference type="Pfam" id="PF12833">
    <property type="entry name" value="HTH_18"/>
    <property type="match status" value="1"/>
</dbReference>
<reference evidence="6" key="1">
    <citation type="submission" date="2009-07" db="EMBL/GenBank/DDBJ databases">
        <title>Complete genome sequence of Zobellia galactanivorans Dsij.</title>
        <authorList>
            <consortium name="Genoscope - CEA"/>
        </authorList>
    </citation>
    <scope>NUCLEOTIDE SEQUENCE [LARGE SCALE GENOMIC DNA]</scope>
    <source>
        <strain evidence="6">DSM 12802 / CCUG 47099 / CIP 106680 / NCIMB 13871 / Dsij</strain>
    </source>
</reference>
<keyword evidence="1" id="KW-0805">Transcription regulation</keyword>
<name>G0L6B1_ZOBGA</name>
<dbReference type="Proteomes" id="UP000008898">
    <property type="component" value="Chromosome"/>
</dbReference>
<dbReference type="SUPFAM" id="SSF53822">
    <property type="entry name" value="Periplasmic binding protein-like I"/>
    <property type="match status" value="1"/>
</dbReference>
<evidence type="ECO:0000256" key="3">
    <source>
        <dbReference type="ARBA" id="ARBA00023163"/>
    </source>
</evidence>
<dbReference type="InterPro" id="IPR028082">
    <property type="entry name" value="Peripla_BP_I"/>
</dbReference>
<dbReference type="EMBL" id="FP476056">
    <property type="protein sequence ID" value="CAZ96821.1"/>
    <property type="molecule type" value="Genomic_DNA"/>
</dbReference>
<keyword evidence="6" id="KW-1185">Reference proteome</keyword>
<dbReference type="PANTHER" id="PTHR30146">
    <property type="entry name" value="LACI-RELATED TRANSCRIPTIONAL REPRESSOR"/>
    <property type="match status" value="1"/>
</dbReference>
<dbReference type="HOGENOM" id="CLU_042405_1_0_10"/>
<organism evidence="5 6">
    <name type="scientific">Zobellia galactanivorans (strain DSM 12802 / CCUG 47099 / CIP 106680 / NCIMB 13871 / Dsij)</name>
    <dbReference type="NCBI Taxonomy" id="63186"/>
    <lineage>
        <taxon>Bacteria</taxon>
        <taxon>Pseudomonadati</taxon>
        <taxon>Bacteroidota</taxon>
        <taxon>Flavobacteriia</taxon>
        <taxon>Flavobacteriales</taxon>
        <taxon>Flavobacteriaceae</taxon>
        <taxon>Zobellia</taxon>
    </lineage>
</organism>
<evidence type="ECO:0000313" key="6">
    <source>
        <dbReference type="Proteomes" id="UP000008898"/>
    </source>
</evidence>
<dbReference type="PATRIC" id="fig|63186.3.peg.2626"/>
<proteinExistence type="predicted"/>